<dbReference type="GO" id="GO:0005634">
    <property type="term" value="C:nucleus"/>
    <property type="evidence" value="ECO:0007669"/>
    <property type="project" value="TreeGrafter"/>
</dbReference>
<dbReference type="InterPro" id="IPR018200">
    <property type="entry name" value="USP_CS"/>
</dbReference>
<feature type="domain" description="USP" evidence="1">
    <location>
        <begin position="1556"/>
        <end position="1910"/>
    </location>
</feature>
<dbReference type="GO" id="GO:0005829">
    <property type="term" value="C:cytosol"/>
    <property type="evidence" value="ECO:0007669"/>
    <property type="project" value="TreeGrafter"/>
</dbReference>
<proteinExistence type="predicted"/>
<dbReference type="SUPFAM" id="SSF63748">
    <property type="entry name" value="Tudor/PWWP/MBT"/>
    <property type="match status" value="1"/>
</dbReference>
<dbReference type="PROSITE" id="PS00973">
    <property type="entry name" value="USP_2"/>
    <property type="match status" value="1"/>
</dbReference>
<dbReference type="EMBL" id="CAMPGE010009795">
    <property type="protein sequence ID" value="CAI2368659.1"/>
    <property type="molecule type" value="Genomic_DNA"/>
</dbReference>
<dbReference type="GO" id="GO:0016579">
    <property type="term" value="P:protein deubiquitination"/>
    <property type="evidence" value="ECO:0007669"/>
    <property type="project" value="InterPro"/>
</dbReference>
<dbReference type="FunFam" id="3.90.70.10:FF:000022">
    <property type="entry name" value="Ubiquitin carboxyl-terminal hydrolase 24"/>
    <property type="match status" value="1"/>
</dbReference>
<dbReference type="Gene3D" id="2.30.30.140">
    <property type="match status" value="1"/>
</dbReference>
<name>A0AAD1UP47_EUPCR</name>
<comment type="caution">
    <text evidence="2">The sequence shown here is derived from an EMBL/GenBank/DDBJ whole genome shotgun (WGS) entry which is preliminary data.</text>
</comment>
<dbReference type="InterPro" id="IPR001394">
    <property type="entry name" value="Peptidase_C19_UCH"/>
</dbReference>
<dbReference type="CDD" id="cd20104">
    <property type="entry name" value="MBT_PHF20L1-like"/>
    <property type="match status" value="1"/>
</dbReference>
<evidence type="ECO:0000313" key="3">
    <source>
        <dbReference type="Proteomes" id="UP001295684"/>
    </source>
</evidence>
<dbReference type="GO" id="GO:0004843">
    <property type="term" value="F:cysteine-type deubiquitinase activity"/>
    <property type="evidence" value="ECO:0007669"/>
    <property type="project" value="InterPro"/>
</dbReference>
<dbReference type="PANTHER" id="PTHR24006:SF827">
    <property type="entry name" value="UBIQUITIN CARBOXYL-TERMINAL HYDROLASE 34"/>
    <property type="match status" value="1"/>
</dbReference>
<evidence type="ECO:0000259" key="1">
    <source>
        <dbReference type="PROSITE" id="PS50235"/>
    </source>
</evidence>
<dbReference type="InterPro" id="IPR028889">
    <property type="entry name" value="USP"/>
</dbReference>
<organism evidence="2 3">
    <name type="scientific">Euplotes crassus</name>
    <dbReference type="NCBI Taxonomy" id="5936"/>
    <lineage>
        <taxon>Eukaryota</taxon>
        <taxon>Sar</taxon>
        <taxon>Alveolata</taxon>
        <taxon>Ciliophora</taxon>
        <taxon>Intramacronucleata</taxon>
        <taxon>Spirotrichea</taxon>
        <taxon>Hypotrichia</taxon>
        <taxon>Euplotida</taxon>
        <taxon>Euplotidae</taxon>
        <taxon>Moneuplotes</taxon>
    </lineage>
</organism>
<dbReference type="InterPro" id="IPR050164">
    <property type="entry name" value="Peptidase_C19"/>
</dbReference>
<accession>A0AAD1UP47</accession>
<dbReference type="PANTHER" id="PTHR24006">
    <property type="entry name" value="UBIQUITIN CARBOXYL-TERMINAL HYDROLASE"/>
    <property type="match status" value="1"/>
</dbReference>
<sequence>MALSESEVKKIEKKAAKYDFIAELKKGDYIDAEDTVHNWCVAKVEEIDQENEELNLHFDGWSVKYNEDVSFNSNKIEALRYITVGYTGMSRAAKRENWRYNYGDLETLKRTVEDTIDQEFSNFDSGSQATQFLRGELFVFCDSLLSNCDSSELSKDDFRDIVDFMDQVFKLVITWMRLFPKRYMKFYEVHKKVKKAFLVDVGVAVAAAGNELIQILDTCFLTHERVTKCTKSLTLTEEEEATEWYKKKDQKFRAALCYSFGSQGGFEEIINFCNARVEDTSEETTVPLGYVNALLDSISEVLKHFRADERREALIADIKQIITSQVDNITDEDVESLEISQLTNLLQKLKHFGALSDNDDKEMEEMMELTLYHKLVRCPIFKRKRQGMVSLVNIANELDESKKNQRSYYRAKSKRQYEYLDLDMLLHWVKDNKLIDYVFGEYSHPEIIRKSGELLQKMCQKGLFKKKEVDLIWSVFDSNFHEDILAATLDVVEMIALNCENDVLNDIRHRVHQYDKSEYDLQFINFIKKFITSEMRNFYENDAPKKSGGVAGTFKKMFNLGGGHDPDAAMTKEHIDWINKDIGILWKLPSEKGIPENLKAQAFKVIPEILSDENCSDRTRENYIDMAKKGLKNGDQVYNNLCFIKALLSNAGGFSEVRKIAKEYHITDIILTAADSYLSRVGKLFKEPYDFNNIKHIERHIKEKDPAFLAGHTHRDHIEKVFDILQFILDKSYSGSPFSEKEVEKMFLIFVSKRISNFESETLFEFILNDRRSSSVCGANGDRALKKFIFVTCLTKKGYVTPHDYSPKSFRCFKDLFLAVNDREGNVHVDENNVVKSVKSTGFEGMDALWEIACQAGNAKVQERAGYLLAVINYIYMDKKGAAGSEKETEEIVAYIIDILKQTDHQQHETLNHIKVLRQFIDAYETLDFPEHFRIFYKKLYEVEDDGEEEMMENGFNAFINRKWNRKTTVDFTVHNNVTQTYEFIKIEVKAPVLKLRKEIARKFALKERQFEINFHQSSRDYVKPPYDWAYVWEIITHLDPRADPDAYMDIYITPYSCEEFRGRSISYSIAEDETYVAILSKYLKESDKGTALETINVISRLPVLPARLQEVKRYIDRHKIKKYEHWYTVLGVKFDQPEELFMQMKLLEELLAHESKYTVREKFISSKGINFLIDIILQACTLMINEGRVDKFPLCAALVSRTLKLFNSICSTINLAEYLDSEATLVIVTRGMEFLEYISDVGNNDKPLINLMKEQLERNRIVQDIFRMFTLVITYEHKRFKSIYKNKKLKSIIFYFLIDSNHEYQKKEISESLTFLTKQCNEIGREHFKCKVMPGEIFIDILHKEFLPIVLRMIYNDPADLSQPKNKKKSKKYEEVIELKILKSTSYFNLLGSLIKVNGDLPVKTAEDILTSLLDELRSLKRIEFNEESDDKRLASLINLIGVVFNNCPEAKQSMVDSSLFDFVLKDCLFRRRKDKSQPNFPICKSDETREKCYKLLLELMDTKENKLFSKFASIVTKWMQRAKWRTSKASDWDIKKFDKARVHTQKFQNISDYTGLENLGCTCYLNSVMQQLYMIVPFRLAINVVENQLPDDDRSLDTLYHTKLLFASLMNTGSRSHNPEHFFKTIKDIDGSDLNPLEQRDADEFLARFFEILEPQIKGTSEEKEIQNIFFGRFANQMICIDCPHKNEVYEDFTTISLQVKNKHSLEECLDSYIESEILQGDNAYYCDKCEKKVTCKRRSCIKKLPNIMMVALKRFELDYETMQHHKLNDRVSFPLEIKMEKYTDRYLAKQDLLKEMEDMNWSYEDLPEDKKREHDFEYPEAYYTYTLRGIVIHMGEANSGHYYSYIRDTKTNQWYEFNDTTVTEFDVNDMDEKAFGGDYGDDNKRYSRYRSSGTKPYNGYMLLYERNYYIPTDKFLEKCDIPGEDLSQFFNLRFSRLETSANLKDDTPDSNVDNVVVSHNEAIWESKQLFSHSFAKLLYQISLDYSYIKEAKDCYDKVRETNLHDFDNLPKYSHRKWVSTFHRQALTIIYFHTVILRTSSRPFLKQYCDSIRESLQSHLPVAYFYIENFCKKEVITEFITLRKQSIIRMQVPYFIKIACRNIYQEEEGLIAGYCDLVEKYGDNAAKIYAKVKGSSSSDTSYEDIELVDKGGRVKEVRELKVSLYDNDHDVPVLIIFANRLLKMARDFFEDLRVTDKYHSLTNFFECFYNLAEAGPEMQRYMLLNKFVSRLFDMYRHKRSTQRLEMRDLSYMPLYEIFCNSRTEDAKDSDDSDRDPSEGFDYGLTLFKQRAEIDYLTVEREKKSYYRANNNEEDGGDLQQISKGPETVEKRFAYVWRAISLLMTSSKFSISGREVGEGSPFCTLEAPLLLPPAEHETYEALLTEDMIRENIIDCSYPTTTANALERMYAHFCHNNDFFAEQILRIITVDIEDARTTFEEVIKYTPLLRNIARVEISKENAIFLVESLFETSFATAQKEYIKVADSLLNTTLEVISRNADACRYMRDIPDCLKVIEKFHEKNIVPASRGGKALFKDVQRDKLDKHLSSAEQEIIEGYSTQRLDLYRQLLVEIDYEELISQTLQDDDRKEELSLCNTLERDDMVDYYKEDYKFWVEATVHEDYGAVLLVSYINPSVVVNNPLREKVDEHRNNVKINKDTCRPFGLHTNNPMDKVNSIYEYLYMKVKNKSRYY</sequence>
<protein>
    <recommendedName>
        <fullName evidence="1">USP domain-containing protein</fullName>
    </recommendedName>
</protein>
<dbReference type="Proteomes" id="UP001295684">
    <property type="component" value="Unassembled WGS sequence"/>
</dbReference>
<dbReference type="Gene3D" id="3.90.70.10">
    <property type="entry name" value="Cysteine proteinases"/>
    <property type="match status" value="1"/>
</dbReference>
<reference evidence="2" key="1">
    <citation type="submission" date="2023-07" db="EMBL/GenBank/DDBJ databases">
        <authorList>
            <consortium name="AG Swart"/>
            <person name="Singh M."/>
            <person name="Singh A."/>
            <person name="Seah K."/>
            <person name="Emmerich C."/>
        </authorList>
    </citation>
    <scope>NUCLEOTIDE SEQUENCE</scope>
    <source>
        <strain evidence="2">DP1</strain>
    </source>
</reference>
<dbReference type="SUPFAM" id="SSF54001">
    <property type="entry name" value="Cysteine proteinases"/>
    <property type="match status" value="1"/>
</dbReference>
<dbReference type="PROSITE" id="PS50235">
    <property type="entry name" value="USP_3"/>
    <property type="match status" value="1"/>
</dbReference>
<dbReference type="InterPro" id="IPR038765">
    <property type="entry name" value="Papain-like_cys_pep_sf"/>
</dbReference>
<dbReference type="Pfam" id="PF00443">
    <property type="entry name" value="UCH"/>
    <property type="match status" value="1"/>
</dbReference>
<gene>
    <name evidence="2" type="ORF">ECRASSUSDP1_LOCUS9955</name>
</gene>
<keyword evidence="3" id="KW-1185">Reference proteome</keyword>
<evidence type="ECO:0000313" key="2">
    <source>
        <dbReference type="EMBL" id="CAI2368659.1"/>
    </source>
</evidence>